<feature type="compositionally biased region" description="Polar residues" evidence="3">
    <location>
        <begin position="772"/>
        <end position="805"/>
    </location>
</feature>
<feature type="region of interest" description="Disordered" evidence="3">
    <location>
        <begin position="734"/>
        <end position="866"/>
    </location>
</feature>
<evidence type="ECO:0000313" key="4">
    <source>
        <dbReference type="EMBL" id="KAL0640872.1"/>
    </source>
</evidence>
<dbReference type="SMART" id="SM00028">
    <property type="entry name" value="TPR"/>
    <property type="match status" value="4"/>
</dbReference>
<dbReference type="EMBL" id="JBBBZM010000001">
    <property type="protein sequence ID" value="KAL0640872.1"/>
    <property type="molecule type" value="Genomic_DNA"/>
</dbReference>
<reference evidence="4 5" key="1">
    <citation type="submission" date="2024-02" db="EMBL/GenBank/DDBJ databases">
        <title>Discinaceae phylogenomics.</title>
        <authorList>
            <person name="Dirks A.C."/>
            <person name="James T.Y."/>
        </authorList>
    </citation>
    <scope>NUCLEOTIDE SEQUENCE [LARGE SCALE GENOMIC DNA]</scope>
    <source>
        <strain evidence="4 5">ACD0624</strain>
    </source>
</reference>
<evidence type="ECO:0000256" key="3">
    <source>
        <dbReference type="SAM" id="MobiDB-lite"/>
    </source>
</evidence>
<protein>
    <submittedName>
        <fullName evidence="4">Uncharacterized protein</fullName>
    </submittedName>
</protein>
<dbReference type="PANTHER" id="PTHR23083:SF464">
    <property type="entry name" value="TETRATRICOPEPTIDE REPEAT DOMAIN 7, ISOFORM A"/>
    <property type="match status" value="1"/>
</dbReference>
<sequence length="1196" mass="130485">MQLAATAIGMLSLSGAEKCKNMPPGENAASAALTSYSAELKALQDPLQTELDCHLNVPKLPSPAGGAQSMVVTSDDVLQARTILSWIYSLRGEWESALRLVPGEEEVGEGWSSGSGGKADYIGVIRIKSLVLKGIAIAHMHPDDPSLSLQLYRAATKLPATFPPSQQASASFLLWTEKALSHHALAAYRCWLDNQLPPGMVLPSPRAPRRAPGEWREGDNTLEEEQEEAHEGEVGMAIGKTNIDEDSVARAFRAFHNFVTSIVSAHQMQLAAGAVATEKGLNPEKEQERREVYRNYFKFISLLLLPDGHPNRPIPRVLQSKPVAGSTVSVVPTPGPAQGNMVVKAGTRDALKTELKTVENVYEEYLLRGLNFPRAIEYHEVIGEWVDLVVENWRVAGGSGDEASPAVEILYRAATKTFHSPRILRHLFTTLTATGNFPDAVRALDTYIDLVQRAKDRIAKGHVEKDFDDDKTILETAAEGIRVLCGLVDDGRKGMELAERIEKWIEQWRVRSEDVLAVVFRGIGIANATWARRTVDGETRPDIQNAAIRAFEKGLSYDPFDIDALYGLALVQVEVGDVNSAMESTKRGLMILKYIASEEHEEAWDGKGDHKRREVPLLHLLALIMSATEEFDGARQACADVFEMLGEDMAVFRGMGVGEKECVLEVRMTQIAIEEALDGAEVAVKMTDHLLDIYGRLFEAAQLDRGSQSVYENGQFDSSLSTLPIATNRKSRLLGSRRKKPFSVSVSSLPPGGLIGETGLSISGEKKRPKSGHQSMHQPTGLNSNPNAPQIQVTDVYGGSSQTDTLPKKTGRPSSVSGGTMRRMKSFSSMRSGKDHSSRINVPDVPTSPLPSTTDTSSVERSPVGSVKDHHPHMFHMLKMKLHKHQLQQMGVSSSPIEHMSQFGSTTSFMTTDSTVPPMDGTVEPLGREAPRAEDIPNNLSQSKLPYPIRALRSGITDEIGNDAKPRSIRRPKQLPEPKLHEEDERRRALTALRQVWLFVGGLARRSGDFGGTVIALDEAGKLVGSNGEGEADVLAERAFLAVEEGKKDLAIEYFNAAITLDVNHSLAIVGLAQVLLDIPTNSAPSSAPVPANYSTDAVARLSASSPVTTTVSSNSITEGESAFTSLAATNRTLGLLEHLTSSNHGWDISEAWFALARAYELGGETGRARRALWRCVELEDARAVRAWRSVKPRII</sequence>
<dbReference type="InterPro" id="IPR019734">
    <property type="entry name" value="TPR_rpt"/>
</dbReference>
<feature type="compositionally biased region" description="Basic and acidic residues" evidence="3">
    <location>
        <begin position="974"/>
        <end position="984"/>
    </location>
</feature>
<dbReference type="InterPro" id="IPR011990">
    <property type="entry name" value="TPR-like_helical_dom_sf"/>
</dbReference>
<dbReference type="PANTHER" id="PTHR23083">
    <property type="entry name" value="TETRATRICOPEPTIDE REPEAT PROTEIN, TPR"/>
    <property type="match status" value="1"/>
</dbReference>
<evidence type="ECO:0000256" key="2">
    <source>
        <dbReference type="ARBA" id="ARBA00038251"/>
    </source>
</evidence>
<dbReference type="Gene3D" id="1.25.40.10">
    <property type="entry name" value="Tetratricopeptide repeat domain"/>
    <property type="match status" value="2"/>
</dbReference>
<organism evidence="4 5">
    <name type="scientific">Discina gigas</name>
    <dbReference type="NCBI Taxonomy" id="1032678"/>
    <lineage>
        <taxon>Eukaryota</taxon>
        <taxon>Fungi</taxon>
        <taxon>Dikarya</taxon>
        <taxon>Ascomycota</taxon>
        <taxon>Pezizomycotina</taxon>
        <taxon>Pezizomycetes</taxon>
        <taxon>Pezizales</taxon>
        <taxon>Discinaceae</taxon>
        <taxon>Discina</taxon>
    </lineage>
</organism>
<evidence type="ECO:0000256" key="1">
    <source>
        <dbReference type="ARBA" id="ARBA00002550"/>
    </source>
</evidence>
<name>A0ABR3GYQ6_9PEZI</name>
<evidence type="ECO:0000313" key="5">
    <source>
        <dbReference type="Proteomes" id="UP001447188"/>
    </source>
</evidence>
<comment type="function">
    <text evidence="1">Involved in endocytosis.</text>
</comment>
<dbReference type="Pfam" id="PF13181">
    <property type="entry name" value="TPR_8"/>
    <property type="match status" value="1"/>
</dbReference>
<accession>A0ABR3GYQ6</accession>
<comment type="similarity">
    <text evidence="2">Belongs to the YPP1 family.</text>
</comment>
<comment type="caution">
    <text evidence="4">The sequence shown here is derived from an EMBL/GenBank/DDBJ whole genome shotgun (WGS) entry which is preliminary data.</text>
</comment>
<dbReference type="Proteomes" id="UP001447188">
    <property type="component" value="Unassembled WGS sequence"/>
</dbReference>
<dbReference type="SUPFAM" id="SSF48452">
    <property type="entry name" value="TPR-like"/>
    <property type="match status" value="2"/>
</dbReference>
<gene>
    <name evidence="4" type="ORF">Q9L58_000180</name>
</gene>
<proteinExistence type="inferred from homology"/>
<feature type="compositionally biased region" description="Low complexity" evidence="3">
    <location>
        <begin position="842"/>
        <end position="859"/>
    </location>
</feature>
<feature type="region of interest" description="Disordered" evidence="3">
    <location>
        <begin position="957"/>
        <end position="984"/>
    </location>
</feature>
<dbReference type="InterPro" id="IPR051722">
    <property type="entry name" value="Endocytosis_PI4K-reg_protein"/>
</dbReference>
<keyword evidence="5" id="KW-1185">Reference proteome</keyword>